<accession>A0A2T7EFR4</accession>
<name>A0A2T7EFR4_9POAL</name>
<protein>
    <submittedName>
        <fullName evidence="1">Uncharacterized protein</fullName>
    </submittedName>
</protein>
<dbReference type="Proteomes" id="UP000244336">
    <property type="component" value="Chromosome 3"/>
</dbReference>
<sequence>MWNGNIQKLKFPKLYSYANKKIQLHKASQSNHIHMFCKIPLSDEAYNQFIDLQSMLTDIAVSEGSIYTGHTLLLLFKSLQSHVKHNVFLVAFKKID</sequence>
<proteinExistence type="predicted"/>
<reference evidence="1 2" key="1">
    <citation type="submission" date="2018-04" db="EMBL/GenBank/DDBJ databases">
        <title>WGS assembly of Panicum hallii var. hallii HAL2.</title>
        <authorList>
            <person name="Lovell J."/>
            <person name="Jenkins J."/>
            <person name="Lowry D."/>
            <person name="Mamidi S."/>
            <person name="Sreedasyam A."/>
            <person name="Weng X."/>
            <person name="Barry K."/>
            <person name="Bonette J."/>
            <person name="Campitelli B."/>
            <person name="Daum C."/>
            <person name="Gordon S."/>
            <person name="Gould B."/>
            <person name="Lipzen A."/>
            <person name="MacQueen A."/>
            <person name="Palacio-Mejia J."/>
            <person name="Plott C."/>
            <person name="Shakirov E."/>
            <person name="Shu S."/>
            <person name="Yoshinaga Y."/>
            <person name="Zane M."/>
            <person name="Rokhsar D."/>
            <person name="Grimwood J."/>
            <person name="Schmutz J."/>
            <person name="Juenger T."/>
        </authorList>
    </citation>
    <scope>NUCLEOTIDE SEQUENCE [LARGE SCALE GENOMIC DNA]</scope>
    <source>
        <strain evidence="2">cv. HAL2</strain>
    </source>
</reference>
<dbReference type="Gramene" id="PUZ66665">
    <property type="protein sequence ID" value="PUZ66665"/>
    <property type="gene ID" value="GQ55_3G346400"/>
</dbReference>
<evidence type="ECO:0000313" key="1">
    <source>
        <dbReference type="EMBL" id="PUZ66665.1"/>
    </source>
</evidence>
<gene>
    <name evidence="1" type="ORF">GQ55_3G346400</name>
</gene>
<keyword evidence="2" id="KW-1185">Reference proteome</keyword>
<dbReference type="AlphaFoldDB" id="A0A2T7EFR4"/>
<evidence type="ECO:0000313" key="2">
    <source>
        <dbReference type="Proteomes" id="UP000244336"/>
    </source>
</evidence>
<organism evidence="1 2">
    <name type="scientific">Panicum hallii var. hallii</name>
    <dbReference type="NCBI Taxonomy" id="1504633"/>
    <lineage>
        <taxon>Eukaryota</taxon>
        <taxon>Viridiplantae</taxon>
        <taxon>Streptophyta</taxon>
        <taxon>Embryophyta</taxon>
        <taxon>Tracheophyta</taxon>
        <taxon>Spermatophyta</taxon>
        <taxon>Magnoliopsida</taxon>
        <taxon>Liliopsida</taxon>
        <taxon>Poales</taxon>
        <taxon>Poaceae</taxon>
        <taxon>PACMAD clade</taxon>
        <taxon>Panicoideae</taxon>
        <taxon>Panicodae</taxon>
        <taxon>Paniceae</taxon>
        <taxon>Panicinae</taxon>
        <taxon>Panicum</taxon>
        <taxon>Panicum sect. Panicum</taxon>
    </lineage>
</organism>
<dbReference type="EMBL" id="CM009751">
    <property type="protein sequence ID" value="PUZ66665.1"/>
    <property type="molecule type" value="Genomic_DNA"/>
</dbReference>